<keyword evidence="1" id="KW-0732">Signal</keyword>
<name>A0A915PUI4_9BILA</name>
<proteinExistence type="predicted"/>
<dbReference type="Proteomes" id="UP000887581">
    <property type="component" value="Unplaced"/>
</dbReference>
<keyword evidence="2" id="KW-1185">Reference proteome</keyword>
<evidence type="ECO:0000313" key="3">
    <source>
        <dbReference type="WBParaSite" id="sdigi.contig33.g2354.t1"/>
    </source>
</evidence>
<dbReference type="WBParaSite" id="sdigi.contig33.g2354.t1">
    <property type="protein sequence ID" value="sdigi.contig33.g2354.t1"/>
    <property type="gene ID" value="sdigi.contig33.g2354"/>
</dbReference>
<accession>A0A915PUI4</accession>
<feature type="chain" id="PRO_5037437039" evidence="1">
    <location>
        <begin position="25"/>
        <end position="130"/>
    </location>
</feature>
<organism evidence="2 3">
    <name type="scientific">Setaria digitata</name>
    <dbReference type="NCBI Taxonomy" id="48799"/>
    <lineage>
        <taxon>Eukaryota</taxon>
        <taxon>Metazoa</taxon>
        <taxon>Ecdysozoa</taxon>
        <taxon>Nematoda</taxon>
        <taxon>Chromadorea</taxon>
        <taxon>Rhabditida</taxon>
        <taxon>Spirurina</taxon>
        <taxon>Spiruromorpha</taxon>
        <taxon>Filarioidea</taxon>
        <taxon>Setariidae</taxon>
        <taxon>Setaria</taxon>
    </lineage>
</organism>
<dbReference type="AlphaFoldDB" id="A0A915PUI4"/>
<evidence type="ECO:0000313" key="2">
    <source>
        <dbReference type="Proteomes" id="UP000887581"/>
    </source>
</evidence>
<sequence>MRTVHFLLLIYWLLLLSSLIIVSAVIDASWWSSVAQLSTANLLAGSNARPICLTLQGLSPGQARICELFRDHMPAVGAGAKAAIAVSFYVCYSTKLRHCSYKKANQNAGTRSEHGRSPLFIPGMIYIAIA</sequence>
<evidence type="ECO:0000256" key="1">
    <source>
        <dbReference type="SAM" id="SignalP"/>
    </source>
</evidence>
<feature type="signal peptide" evidence="1">
    <location>
        <begin position="1"/>
        <end position="24"/>
    </location>
</feature>
<protein>
    <submittedName>
        <fullName evidence="3">Uncharacterized protein</fullName>
    </submittedName>
</protein>
<reference evidence="3" key="1">
    <citation type="submission" date="2022-11" db="UniProtKB">
        <authorList>
            <consortium name="WormBaseParasite"/>
        </authorList>
    </citation>
    <scope>IDENTIFICATION</scope>
</reference>